<keyword evidence="2 5" id="KW-0808">Transferase</keyword>
<dbReference type="InterPro" id="IPR004045">
    <property type="entry name" value="Glutathione_S-Trfase_N"/>
</dbReference>
<dbReference type="PROSITE" id="PS50405">
    <property type="entry name" value="GST_CTER"/>
    <property type="match status" value="1"/>
</dbReference>
<evidence type="ECO:0000256" key="1">
    <source>
        <dbReference type="ARBA" id="ARBA00012452"/>
    </source>
</evidence>
<name>A0A368K621_9HYPH</name>
<feature type="domain" description="GST C-terminal" evidence="4">
    <location>
        <begin position="89"/>
        <end position="218"/>
    </location>
</feature>
<evidence type="ECO:0000259" key="4">
    <source>
        <dbReference type="PROSITE" id="PS50405"/>
    </source>
</evidence>
<dbReference type="GO" id="GO:0004364">
    <property type="term" value="F:glutathione transferase activity"/>
    <property type="evidence" value="ECO:0007669"/>
    <property type="project" value="UniProtKB-EC"/>
</dbReference>
<dbReference type="InterPro" id="IPR040079">
    <property type="entry name" value="Glutathione_S-Trfase"/>
</dbReference>
<accession>A0A368K621</accession>
<dbReference type="AlphaFoldDB" id="A0A368K621"/>
<dbReference type="InterPro" id="IPR036282">
    <property type="entry name" value="Glutathione-S-Trfase_C_sf"/>
</dbReference>
<dbReference type="InterPro" id="IPR036249">
    <property type="entry name" value="Thioredoxin-like_sf"/>
</dbReference>
<reference evidence="5 6" key="1">
    <citation type="submission" date="2018-07" db="EMBL/GenBank/DDBJ databases">
        <title>The draft genome of Phyllobacterium salinisoli.</title>
        <authorList>
            <person name="Liu L."/>
            <person name="Li L."/>
            <person name="Zhang X."/>
            <person name="Liang L."/>
        </authorList>
    </citation>
    <scope>NUCLEOTIDE SEQUENCE [LARGE SCALE GENOMIC DNA]</scope>
    <source>
        <strain evidence="5 6">LLAN61</strain>
    </source>
</reference>
<dbReference type="SFLD" id="SFLDG00358">
    <property type="entry name" value="Main_(cytGST)"/>
    <property type="match status" value="1"/>
</dbReference>
<dbReference type="PANTHER" id="PTHR43900:SF3">
    <property type="entry name" value="GLUTATHIONE S-TRANSFERASE RHO"/>
    <property type="match status" value="1"/>
</dbReference>
<dbReference type="Proteomes" id="UP000253420">
    <property type="component" value="Unassembled WGS sequence"/>
</dbReference>
<evidence type="ECO:0000313" key="6">
    <source>
        <dbReference type="Proteomes" id="UP000253420"/>
    </source>
</evidence>
<evidence type="ECO:0000256" key="2">
    <source>
        <dbReference type="ARBA" id="ARBA00022679"/>
    </source>
</evidence>
<dbReference type="RefSeq" id="WP_114439282.1">
    <property type="nucleotide sequence ID" value="NZ_QOZG01000002.1"/>
</dbReference>
<dbReference type="SUPFAM" id="SSF47616">
    <property type="entry name" value="GST C-terminal domain-like"/>
    <property type="match status" value="1"/>
</dbReference>
<dbReference type="PANTHER" id="PTHR43900">
    <property type="entry name" value="GLUTATHIONE S-TRANSFERASE RHO"/>
    <property type="match status" value="1"/>
</dbReference>
<gene>
    <name evidence="5" type="ORF">DUT91_05095</name>
</gene>
<evidence type="ECO:0000313" key="5">
    <source>
        <dbReference type="EMBL" id="RCS24836.1"/>
    </source>
</evidence>
<sequence>MQAGSILYGATYSVYVRIVRLALMEKGVQYSLVPVDVFAPGGPPKDHLERHPFGRIPVFVHAGLTIYETSAITRYIDEAFDGPALQPVDAAQRARCNQLVSIADNYAYPNLVWGIYVELVSKLKRGELSDPIRVASALARSRTCLQAVDSLIGDNRWLAGPSLTLADLYVAPMFAYFLQASEGQALLSDYPRLSAWWSCMAQRTSMLNSEIEPTSASR</sequence>
<dbReference type="OrthoDB" id="9797500at2"/>
<dbReference type="Gene3D" id="1.20.1050.10">
    <property type="match status" value="1"/>
</dbReference>
<dbReference type="Pfam" id="PF13417">
    <property type="entry name" value="GST_N_3"/>
    <property type="match status" value="1"/>
</dbReference>
<protein>
    <recommendedName>
        <fullName evidence="1">glutathione transferase</fullName>
        <ecNumber evidence="1">2.5.1.18</ecNumber>
    </recommendedName>
</protein>
<dbReference type="CDD" id="cd00299">
    <property type="entry name" value="GST_C_family"/>
    <property type="match status" value="1"/>
</dbReference>
<dbReference type="EMBL" id="QOZG01000002">
    <property type="protein sequence ID" value="RCS24836.1"/>
    <property type="molecule type" value="Genomic_DNA"/>
</dbReference>
<dbReference type="GO" id="GO:0005737">
    <property type="term" value="C:cytoplasm"/>
    <property type="evidence" value="ECO:0007669"/>
    <property type="project" value="TreeGrafter"/>
</dbReference>
<dbReference type="PROSITE" id="PS50404">
    <property type="entry name" value="GST_NTER"/>
    <property type="match status" value="1"/>
</dbReference>
<dbReference type="SUPFAM" id="SSF52833">
    <property type="entry name" value="Thioredoxin-like"/>
    <property type="match status" value="1"/>
</dbReference>
<dbReference type="GO" id="GO:0043295">
    <property type="term" value="F:glutathione binding"/>
    <property type="evidence" value="ECO:0007669"/>
    <property type="project" value="TreeGrafter"/>
</dbReference>
<organism evidence="5 6">
    <name type="scientific">Phyllobacterium salinisoli</name>
    <dbReference type="NCBI Taxonomy" id="1899321"/>
    <lineage>
        <taxon>Bacteria</taxon>
        <taxon>Pseudomonadati</taxon>
        <taxon>Pseudomonadota</taxon>
        <taxon>Alphaproteobacteria</taxon>
        <taxon>Hyphomicrobiales</taxon>
        <taxon>Phyllobacteriaceae</taxon>
        <taxon>Phyllobacterium</taxon>
    </lineage>
</organism>
<dbReference type="Gene3D" id="3.40.30.10">
    <property type="entry name" value="Glutaredoxin"/>
    <property type="match status" value="1"/>
</dbReference>
<dbReference type="Pfam" id="PF13410">
    <property type="entry name" value="GST_C_2"/>
    <property type="match status" value="1"/>
</dbReference>
<dbReference type="SFLD" id="SFLDS00019">
    <property type="entry name" value="Glutathione_Transferase_(cytos"/>
    <property type="match status" value="1"/>
</dbReference>
<dbReference type="InterPro" id="IPR010987">
    <property type="entry name" value="Glutathione-S-Trfase_C-like"/>
</dbReference>
<dbReference type="EC" id="2.5.1.18" evidence="1"/>
<comment type="caution">
    <text evidence="5">The sequence shown here is derived from an EMBL/GenBank/DDBJ whole genome shotgun (WGS) entry which is preliminary data.</text>
</comment>
<evidence type="ECO:0000259" key="3">
    <source>
        <dbReference type="PROSITE" id="PS50404"/>
    </source>
</evidence>
<feature type="domain" description="GST N-terminal" evidence="3">
    <location>
        <begin position="3"/>
        <end position="84"/>
    </location>
</feature>
<proteinExistence type="predicted"/>
<keyword evidence="6" id="KW-1185">Reference proteome</keyword>